<sequence>MAAYLSLPAFEVLIDSVENDPTCTNAIKALTNGILNYYFPITDGWIVAPEAKKDTIGEFMVFRVKRRYPGGRSFVDHIVAEARKAVDGSFDQMRLALEKSSPEAGRCWGVYFHGVNVEFFEYHRDIQGLIPWCLAQPTRKVFHVRNDSRVVDEMMRCMSQQARESTMSLVF</sequence>
<proteinExistence type="predicted"/>
<dbReference type="RefSeq" id="XP_025473438.1">
    <property type="nucleotide sequence ID" value="XM_025605929.1"/>
</dbReference>
<gene>
    <name evidence="1" type="ORF">BO94DRAFT_17329</name>
</gene>
<dbReference type="EMBL" id="MSFK01000001">
    <property type="protein sequence ID" value="PWY96677.1"/>
    <property type="molecule type" value="Genomic_DNA"/>
</dbReference>
<comment type="caution">
    <text evidence="1">The sequence shown here is derived from an EMBL/GenBank/DDBJ whole genome shotgun (WGS) entry which is preliminary data.</text>
</comment>
<evidence type="ECO:0000313" key="2">
    <source>
        <dbReference type="Proteomes" id="UP000246702"/>
    </source>
</evidence>
<name>A0A317XFS3_9EURO</name>
<dbReference type="Proteomes" id="UP000246702">
    <property type="component" value="Unassembled WGS sequence"/>
</dbReference>
<accession>A0A317XFS3</accession>
<keyword evidence="2" id="KW-1185">Reference proteome</keyword>
<reference evidence="1 2" key="1">
    <citation type="submission" date="2016-12" db="EMBL/GenBank/DDBJ databases">
        <title>The genomes of Aspergillus section Nigri reveals drivers in fungal speciation.</title>
        <authorList>
            <consortium name="DOE Joint Genome Institute"/>
            <person name="Vesth T.C."/>
            <person name="Nybo J."/>
            <person name="Theobald S."/>
            <person name="Brandl J."/>
            <person name="Frisvad J.C."/>
            <person name="Nielsen K.F."/>
            <person name="Lyhne E.K."/>
            <person name="Kogle M.E."/>
            <person name="Kuo A."/>
            <person name="Riley R."/>
            <person name="Clum A."/>
            <person name="Nolan M."/>
            <person name="Lipzen A."/>
            <person name="Salamov A."/>
            <person name="Henrissat B."/>
            <person name="Wiebenga A."/>
            <person name="De Vries R.P."/>
            <person name="Grigoriev I.V."/>
            <person name="Mortensen U.H."/>
            <person name="Andersen M.R."/>
            <person name="Baker S.E."/>
        </authorList>
    </citation>
    <scope>NUCLEOTIDE SEQUENCE [LARGE SCALE GENOMIC DNA]</scope>
    <source>
        <strain evidence="1 2">CBS 115572</strain>
    </source>
</reference>
<organism evidence="1 2">
    <name type="scientific">Aspergillus sclerotioniger CBS 115572</name>
    <dbReference type="NCBI Taxonomy" id="1450535"/>
    <lineage>
        <taxon>Eukaryota</taxon>
        <taxon>Fungi</taxon>
        <taxon>Dikarya</taxon>
        <taxon>Ascomycota</taxon>
        <taxon>Pezizomycotina</taxon>
        <taxon>Eurotiomycetes</taxon>
        <taxon>Eurotiomycetidae</taxon>
        <taxon>Eurotiales</taxon>
        <taxon>Aspergillaceae</taxon>
        <taxon>Aspergillus</taxon>
        <taxon>Aspergillus subgen. Circumdati</taxon>
    </lineage>
</organism>
<dbReference type="GeneID" id="37108072"/>
<dbReference type="OrthoDB" id="4177946at2759"/>
<dbReference type="AlphaFoldDB" id="A0A317XFS3"/>
<protein>
    <submittedName>
        <fullName evidence="1">Uncharacterized protein</fullName>
    </submittedName>
</protein>
<evidence type="ECO:0000313" key="1">
    <source>
        <dbReference type="EMBL" id="PWY96677.1"/>
    </source>
</evidence>